<dbReference type="PANTHER" id="PTHR30012:SF0">
    <property type="entry name" value="TYPE II SECRETION SYSTEM PROTEIN F-RELATED"/>
    <property type="match status" value="1"/>
</dbReference>
<dbReference type="FunFam" id="1.20.81.30:FF:000001">
    <property type="entry name" value="Type II secretion system protein F"/>
    <property type="match status" value="2"/>
</dbReference>
<dbReference type="InterPro" id="IPR042094">
    <property type="entry name" value="T2SS_GspF_sf"/>
</dbReference>
<sequence>MATYKYVGRSKSGQMKRGTINAVNKTEAAKKLRELGVSPRDISETKSVLQKEITIGNPVKQQDFVLYVRQFATLIRAGITIVDATNILAKQTESKKLQKVLGVIEEDLRSGIAFSDAAEKHPKIFPPMFVNMVRAGEVTGSLDETLDRLATYLEKQYNLKKKIQSTMAYPITLLIVIIAVVIFLMVTIIPSFTALFSQFDAELPGITKWMMNISSGVQKYWWMVILFLIAFSLLFSIGMKQNDRFRYGVHVFLLKMPVFGKLLQKSAIARLSRTLSSLFSSSIPILQALSISEKVVGNPVIGKVISEARDRLEKGDQLSEPLSKSWVIPPLVTQMVAVGEQTGQLDFMFAKIADFYEAEVDRTVDGLKSLIEPIMIVILAVVVGTIVLSIMVPIFQIYQQV</sequence>
<name>A0A9E8LSN9_9BACI</name>
<evidence type="ECO:0000256" key="5">
    <source>
        <dbReference type="ARBA" id="ARBA00022692"/>
    </source>
</evidence>
<keyword evidence="11" id="KW-1185">Reference proteome</keyword>
<keyword evidence="3" id="KW-1003">Cell membrane</keyword>
<gene>
    <name evidence="10" type="ORF">OE104_09660</name>
</gene>
<protein>
    <submittedName>
        <fullName evidence="10">Type II secretion system F family protein</fullName>
    </submittedName>
</protein>
<reference evidence="10" key="1">
    <citation type="submission" date="2022-09" db="EMBL/GenBank/DDBJ databases">
        <title>Complete Genomes of Fervidibacillus albus and Fervidibacillus halotolerans isolated from tidal flat sediments.</title>
        <authorList>
            <person name="Kwon K.K."/>
            <person name="Yang S.-H."/>
            <person name="Park M.J."/>
            <person name="Oh H.-M."/>
        </authorList>
    </citation>
    <scope>NUCLEOTIDE SEQUENCE</scope>
    <source>
        <strain evidence="10">MEBiC13591</strain>
    </source>
</reference>
<dbReference type="PANTHER" id="PTHR30012">
    <property type="entry name" value="GENERAL SECRETION PATHWAY PROTEIN"/>
    <property type="match status" value="1"/>
</dbReference>
<accession>A0A9E8LSN9</accession>
<keyword evidence="4" id="KW-0997">Cell inner membrane</keyword>
<evidence type="ECO:0000313" key="11">
    <source>
        <dbReference type="Proteomes" id="UP001164718"/>
    </source>
</evidence>
<dbReference type="AlphaFoldDB" id="A0A9E8LSN9"/>
<dbReference type="InterPro" id="IPR018076">
    <property type="entry name" value="T2SS_GspF_dom"/>
</dbReference>
<dbReference type="GO" id="GO:0005886">
    <property type="term" value="C:plasma membrane"/>
    <property type="evidence" value="ECO:0007669"/>
    <property type="project" value="UniProtKB-SubCell"/>
</dbReference>
<dbReference type="EMBL" id="CP106878">
    <property type="protein sequence ID" value="WAA08873.1"/>
    <property type="molecule type" value="Genomic_DNA"/>
</dbReference>
<evidence type="ECO:0000256" key="8">
    <source>
        <dbReference type="SAM" id="Phobius"/>
    </source>
</evidence>
<dbReference type="PRINTS" id="PR00812">
    <property type="entry name" value="BCTERIALGSPF"/>
</dbReference>
<keyword evidence="6 8" id="KW-1133">Transmembrane helix</keyword>
<keyword evidence="7 8" id="KW-0472">Membrane</keyword>
<dbReference type="InterPro" id="IPR003004">
    <property type="entry name" value="GspF/PilC"/>
</dbReference>
<dbReference type="Pfam" id="PF00482">
    <property type="entry name" value="T2SSF"/>
    <property type="match status" value="2"/>
</dbReference>
<dbReference type="RefSeq" id="WP_275416655.1">
    <property type="nucleotide sequence ID" value="NZ_CP106878.1"/>
</dbReference>
<evidence type="ECO:0000259" key="9">
    <source>
        <dbReference type="Pfam" id="PF00482"/>
    </source>
</evidence>
<feature type="transmembrane region" description="Helical" evidence="8">
    <location>
        <begin position="374"/>
        <end position="398"/>
    </location>
</feature>
<feature type="domain" description="Type II secretion system protein GspF" evidence="9">
    <location>
        <begin position="272"/>
        <end position="393"/>
    </location>
</feature>
<comment type="subcellular location">
    <subcellularLocation>
        <location evidence="1">Cell inner membrane</location>
        <topology evidence="1">Multi-pass membrane protein</topology>
    </subcellularLocation>
</comment>
<organism evidence="10 11">
    <name type="scientific">Fervidibacillus albus</name>
    <dbReference type="NCBI Taxonomy" id="2980026"/>
    <lineage>
        <taxon>Bacteria</taxon>
        <taxon>Bacillati</taxon>
        <taxon>Bacillota</taxon>
        <taxon>Bacilli</taxon>
        <taxon>Bacillales</taxon>
        <taxon>Bacillaceae</taxon>
        <taxon>Fervidibacillus</taxon>
    </lineage>
</organism>
<feature type="transmembrane region" description="Helical" evidence="8">
    <location>
        <begin position="220"/>
        <end position="237"/>
    </location>
</feature>
<feature type="transmembrane region" description="Helical" evidence="8">
    <location>
        <begin position="167"/>
        <end position="189"/>
    </location>
</feature>
<keyword evidence="5 8" id="KW-0812">Transmembrane</keyword>
<evidence type="ECO:0000256" key="3">
    <source>
        <dbReference type="ARBA" id="ARBA00022475"/>
    </source>
</evidence>
<dbReference type="KEGG" id="faf:OE104_09660"/>
<evidence type="ECO:0000256" key="4">
    <source>
        <dbReference type="ARBA" id="ARBA00022519"/>
    </source>
</evidence>
<dbReference type="Proteomes" id="UP001164718">
    <property type="component" value="Chromosome"/>
</dbReference>
<evidence type="ECO:0000256" key="6">
    <source>
        <dbReference type="ARBA" id="ARBA00022989"/>
    </source>
</evidence>
<dbReference type="Gene3D" id="1.20.81.30">
    <property type="entry name" value="Type II secretion system (T2SS), domain F"/>
    <property type="match status" value="2"/>
</dbReference>
<feature type="domain" description="Type II secretion system protein GspF" evidence="9">
    <location>
        <begin position="68"/>
        <end position="190"/>
    </location>
</feature>
<comment type="similarity">
    <text evidence="2">Belongs to the GSP F family.</text>
</comment>
<evidence type="ECO:0000256" key="7">
    <source>
        <dbReference type="ARBA" id="ARBA00023136"/>
    </source>
</evidence>
<proteinExistence type="inferred from homology"/>
<evidence type="ECO:0000256" key="1">
    <source>
        <dbReference type="ARBA" id="ARBA00004429"/>
    </source>
</evidence>
<evidence type="ECO:0000256" key="2">
    <source>
        <dbReference type="ARBA" id="ARBA00005745"/>
    </source>
</evidence>
<evidence type="ECO:0000313" key="10">
    <source>
        <dbReference type="EMBL" id="WAA08873.1"/>
    </source>
</evidence>